<dbReference type="InterPro" id="IPR015421">
    <property type="entry name" value="PyrdxlP-dep_Trfase_major"/>
</dbReference>
<gene>
    <name evidence="7" type="ORF">Bealeia1_01907</name>
</gene>
<organism evidence="7 8">
    <name type="scientific">Candidatus Bealeia paramacronuclearis</name>
    <dbReference type="NCBI Taxonomy" id="1921001"/>
    <lineage>
        <taxon>Bacteria</taxon>
        <taxon>Pseudomonadati</taxon>
        <taxon>Pseudomonadota</taxon>
        <taxon>Alphaproteobacteria</taxon>
        <taxon>Holosporales</taxon>
        <taxon>Holosporaceae</taxon>
        <taxon>Candidatus Bealeia</taxon>
    </lineage>
</organism>
<dbReference type="CDD" id="cd00609">
    <property type="entry name" value="AAT_like"/>
    <property type="match status" value="1"/>
</dbReference>
<feature type="domain" description="Aminotransferase class I/classII large" evidence="6">
    <location>
        <begin position="29"/>
        <end position="355"/>
    </location>
</feature>
<dbReference type="InterPro" id="IPR004839">
    <property type="entry name" value="Aminotransferase_I/II_large"/>
</dbReference>
<dbReference type="SUPFAM" id="SSF53383">
    <property type="entry name" value="PLP-dependent transferases"/>
    <property type="match status" value="1"/>
</dbReference>
<evidence type="ECO:0000256" key="2">
    <source>
        <dbReference type="ARBA" id="ARBA00022576"/>
    </source>
</evidence>
<dbReference type="Pfam" id="PF00155">
    <property type="entry name" value="Aminotran_1_2"/>
    <property type="match status" value="1"/>
</dbReference>
<reference evidence="7 8" key="1">
    <citation type="journal article" date="2024" name="Environ. Microbiol.">
        <title>Novel evolutionary insights on the interactions of the Holosporales (Alphaproteobacteria) with eukaryotic hosts from comparative genomics.</title>
        <authorList>
            <person name="Giovannini M."/>
            <person name="Petroni G."/>
            <person name="Castelli M."/>
        </authorList>
    </citation>
    <scope>NUCLEOTIDE SEQUENCE [LARGE SCALE GENOMIC DNA]</scope>
    <source>
        <strain evidence="7 8">US_Bl 15I1</strain>
    </source>
</reference>
<evidence type="ECO:0000256" key="1">
    <source>
        <dbReference type="ARBA" id="ARBA00007970"/>
    </source>
</evidence>
<dbReference type="InterPro" id="IPR015422">
    <property type="entry name" value="PyrdxlP-dep_Trfase_small"/>
</dbReference>
<comment type="pathway">
    <text evidence="5">Amino-acid biosynthesis.</text>
</comment>
<comment type="similarity">
    <text evidence="1">Belongs to the class-II pyridoxal-phosphate-dependent aminotransferase family. Histidinol-phosphate aminotransferase subfamily.</text>
</comment>
<protein>
    <submittedName>
        <fullName evidence="7">Histidinol-phosphate aminotransferase</fullName>
    </submittedName>
</protein>
<sequence>MSHPRAHAPLFQIQPFTTSGHNASNASPTIDLTTNEETLGPSPRVLDAYQNFSTCLHHYPDVTAQDLRKAIARQYGIPFENLICGNGSEEFLYALPRAFCAFGDEVIFSKGSFPVYKIATQCVGAIPVETAPQDFRIDIEAILKAITPRTKLIFIDNPGNPYSTYLRQDEIEKLIENTPPSIVIALDGAYSEYVTARDFTSGLEFVKTHPNVIILRTFSKFYGLAGLRVGWAYGSVHLIEPLLRLKAPFNVGTLAQRFAIIALQDQEHAIKVRTTNHQRRTHLKNELETLGFDVPESQCNFLSPGLVSQEKIKDLVEFLFHEGISVRSLAGQGFPNRFRFSLSVEENMRTLIDAISNGLVHKKKALSHCI</sequence>
<accession>A0ABZ2C6I1</accession>
<dbReference type="InterPro" id="IPR050106">
    <property type="entry name" value="HistidinolP_aminotransfase"/>
</dbReference>
<evidence type="ECO:0000259" key="6">
    <source>
        <dbReference type="Pfam" id="PF00155"/>
    </source>
</evidence>
<dbReference type="EMBL" id="CP133270">
    <property type="protein sequence ID" value="WVX67691.1"/>
    <property type="molecule type" value="Genomic_DNA"/>
</dbReference>
<keyword evidence="2 7" id="KW-0032">Aminotransferase</keyword>
<dbReference type="Gene3D" id="3.40.640.10">
    <property type="entry name" value="Type I PLP-dependent aspartate aminotransferase-like (Major domain)"/>
    <property type="match status" value="1"/>
</dbReference>
<evidence type="ECO:0000256" key="5">
    <source>
        <dbReference type="ARBA" id="ARBA00029440"/>
    </source>
</evidence>
<dbReference type="InterPro" id="IPR015424">
    <property type="entry name" value="PyrdxlP-dep_Trfase"/>
</dbReference>
<proteinExistence type="inferred from homology"/>
<evidence type="ECO:0000313" key="7">
    <source>
        <dbReference type="EMBL" id="WVX67691.1"/>
    </source>
</evidence>
<dbReference type="Gene3D" id="3.90.1150.10">
    <property type="entry name" value="Aspartate Aminotransferase, domain 1"/>
    <property type="match status" value="1"/>
</dbReference>
<dbReference type="GO" id="GO:0008483">
    <property type="term" value="F:transaminase activity"/>
    <property type="evidence" value="ECO:0007669"/>
    <property type="project" value="UniProtKB-KW"/>
</dbReference>
<name>A0ABZ2C6I1_9PROT</name>
<evidence type="ECO:0000256" key="3">
    <source>
        <dbReference type="ARBA" id="ARBA00022679"/>
    </source>
</evidence>
<dbReference type="Proteomes" id="UP001330434">
    <property type="component" value="Chromosome"/>
</dbReference>
<dbReference type="RefSeq" id="WP_338453561.1">
    <property type="nucleotide sequence ID" value="NZ_CP133270.1"/>
</dbReference>
<keyword evidence="4" id="KW-0663">Pyridoxal phosphate</keyword>
<evidence type="ECO:0000256" key="4">
    <source>
        <dbReference type="ARBA" id="ARBA00022898"/>
    </source>
</evidence>
<keyword evidence="3" id="KW-0808">Transferase</keyword>
<evidence type="ECO:0000313" key="8">
    <source>
        <dbReference type="Proteomes" id="UP001330434"/>
    </source>
</evidence>
<dbReference type="PANTHER" id="PTHR43643:SF3">
    <property type="entry name" value="HISTIDINOL-PHOSPHATE AMINOTRANSFERASE"/>
    <property type="match status" value="1"/>
</dbReference>
<keyword evidence="8" id="KW-1185">Reference proteome</keyword>
<dbReference type="PANTHER" id="PTHR43643">
    <property type="entry name" value="HISTIDINOL-PHOSPHATE AMINOTRANSFERASE 2"/>
    <property type="match status" value="1"/>
</dbReference>